<dbReference type="PANTHER" id="PTHR23032">
    <property type="entry name" value="BRO1 DOMAIN-CONTAINING PROTEIN BROX"/>
    <property type="match status" value="1"/>
</dbReference>
<dbReference type="OMA" id="YNYCGEN"/>
<keyword evidence="7" id="KW-1185">Reference proteome</keyword>
<dbReference type="Ensembl" id="ENSEBUT00000011738.1">
    <property type="protein sequence ID" value="ENSEBUP00000011175.1"/>
    <property type="gene ID" value="ENSEBUG00000007176.1"/>
</dbReference>
<dbReference type="Proteomes" id="UP000694388">
    <property type="component" value="Unplaced"/>
</dbReference>
<name>A0A8C4Q7F1_EPTBU</name>
<reference evidence="6" key="1">
    <citation type="submission" date="2025-05" db="UniProtKB">
        <authorList>
            <consortium name="Ensembl"/>
        </authorList>
    </citation>
    <scope>IDENTIFICATION</scope>
</reference>
<dbReference type="SMART" id="SM01041">
    <property type="entry name" value="BRO1"/>
    <property type="match status" value="1"/>
</dbReference>
<evidence type="ECO:0000256" key="1">
    <source>
        <dbReference type="ARBA" id="ARBA00008901"/>
    </source>
</evidence>
<feature type="region of interest" description="Disordered" evidence="4">
    <location>
        <begin position="381"/>
        <end position="417"/>
    </location>
</feature>
<feature type="compositionally biased region" description="Basic and acidic residues" evidence="4">
    <location>
        <begin position="381"/>
        <end position="405"/>
    </location>
</feature>
<evidence type="ECO:0000259" key="5">
    <source>
        <dbReference type="PROSITE" id="PS51180"/>
    </source>
</evidence>
<dbReference type="InterPro" id="IPR038898">
    <property type="entry name" value="BROX"/>
</dbReference>
<evidence type="ECO:0000256" key="4">
    <source>
        <dbReference type="SAM" id="MobiDB-lite"/>
    </source>
</evidence>
<dbReference type="InterPro" id="IPR038499">
    <property type="entry name" value="BRO1_sf"/>
</dbReference>
<evidence type="ECO:0000256" key="2">
    <source>
        <dbReference type="ARBA" id="ARBA00017773"/>
    </source>
</evidence>
<sequence length="417" mass="47077">MAYWFHRNPFKATAPVSFKLYGVATSGDAGKICNELRISRARLLDLLTDVTCTVETMKNAAELYTSLLQGFISAQDEDTKENKLRYIQKFKWTDTLLGNEDRTQQDALFELVSMACNVALWYTKFASRLAGKEDISTDEAKEVHTCLKVAAGIFKSIKEEHASRLLETPGKGTDLDPRVLEAYTVQSQAEAQEVTIARAIDMKHSANIISSLAYETAGYYQKADKELSTLEPKYSTKWRNYLQLKNCFYMAYAYSFNGQNLLAADKCGEAIRSLQEAEKMHSQADALCSEYRHTKGPGNNVKPSEHIFFQKLGTNVKITLEKCQRENGFIYFHKVPPDPPVLELKANYGLVQPIDFELPAPHVLWTKKSYAAFDISLKPSAEGKDKEKDKKKEEDVKVKPMKEPDLQPQKDTGCSIS</sequence>
<dbReference type="InterPro" id="IPR004328">
    <property type="entry name" value="BRO1_dom"/>
</dbReference>
<dbReference type="AlphaFoldDB" id="A0A8C4Q7F1"/>
<protein>
    <recommendedName>
        <fullName evidence="2">BRO1 domain-containing protein BROX</fullName>
    </recommendedName>
    <alternativeName>
        <fullName evidence="3">BRO1 domain- and CAAX motif-containing protein</fullName>
    </alternativeName>
</protein>
<comment type="similarity">
    <text evidence="1">Belongs to the BROX family.</text>
</comment>
<proteinExistence type="inferred from homology"/>
<evidence type="ECO:0000313" key="7">
    <source>
        <dbReference type="Proteomes" id="UP000694388"/>
    </source>
</evidence>
<dbReference type="CDD" id="cd09243">
    <property type="entry name" value="BRO1_Brox_like"/>
    <property type="match status" value="1"/>
</dbReference>
<dbReference type="Pfam" id="PF03097">
    <property type="entry name" value="BRO1"/>
    <property type="match status" value="1"/>
</dbReference>
<evidence type="ECO:0000256" key="3">
    <source>
        <dbReference type="ARBA" id="ARBA00030751"/>
    </source>
</evidence>
<dbReference type="Ensembl" id="ENSEBUT00000011763.1">
    <property type="protein sequence ID" value="ENSEBUP00000011199.1"/>
    <property type="gene ID" value="ENSEBUG00000007176.1"/>
</dbReference>
<dbReference type="PROSITE" id="PS51180">
    <property type="entry name" value="BRO1"/>
    <property type="match status" value="1"/>
</dbReference>
<accession>A0A8C4Q7F1</accession>
<dbReference type="PANTHER" id="PTHR23032:SF13">
    <property type="entry name" value="BRO1 DOMAIN-CONTAINING PROTEIN BROX"/>
    <property type="match status" value="1"/>
</dbReference>
<dbReference type="GeneTree" id="ENSGT00390000006681"/>
<feature type="domain" description="BRO1" evidence="5">
    <location>
        <begin position="90"/>
        <end position="417"/>
    </location>
</feature>
<dbReference type="Gene3D" id="1.25.40.280">
    <property type="entry name" value="alix/aip1 like domains"/>
    <property type="match status" value="1"/>
</dbReference>
<evidence type="ECO:0000313" key="6">
    <source>
        <dbReference type="Ensembl" id="ENSEBUP00000011175.1"/>
    </source>
</evidence>
<organism evidence="6 7">
    <name type="scientific">Eptatretus burgeri</name>
    <name type="common">Inshore hagfish</name>
    <dbReference type="NCBI Taxonomy" id="7764"/>
    <lineage>
        <taxon>Eukaryota</taxon>
        <taxon>Metazoa</taxon>
        <taxon>Chordata</taxon>
        <taxon>Craniata</taxon>
        <taxon>Vertebrata</taxon>
        <taxon>Cyclostomata</taxon>
        <taxon>Myxini</taxon>
        <taxon>Myxiniformes</taxon>
        <taxon>Myxinidae</taxon>
        <taxon>Eptatretinae</taxon>
        <taxon>Eptatretus</taxon>
    </lineage>
</organism>